<dbReference type="InterPro" id="IPR003961">
    <property type="entry name" value="FN3_dom"/>
</dbReference>
<feature type="domain" description="Fibronectin type-III" evidence="1">
    <location>
        <begin position="1"/>
        <end position="58"/>
    </location>
</feature>
<evidence type="ECO:0000313" key="3">
    <source>
        <dbReference type="Proteomes" id="UP001529510"/>
    </source>
</evidence>
<gene>
    <name evidence="2" type="ORF">M9458_029985</name>
</gene>
<dbReference type="AlphaFoldDB" id="A0ABD0PIY6"/>
<evidence type="ECO:0000313" key="2">
    <source>
        <dbReference type="EMBL" id="KAL0174017.1"/>
    </source>
</evidence>
<dbReference type="EMBL" id="JAMKFB020000015">
    <property type="protein sequence ID" value="KAL0174017.1"/>
    <property type="molecule type" value="Genomic_DNA"/>
</dbReference>
<dbReference type="InterPro" id="IPR013783">
    <property type="entry name" value="Ig-like_fold"/>
</dbReference>
<sequence>YSVDNTEEWKDVFISSSERSFKLDNLRCGTWYKVKLAAKNSVGAGRISEIIEAKTHGR</sequence>
<protein>
    <recommendedName>
        <fullName evidence="1">Fibronectin type-III domain-containing protein</fullName>
    </recommendedName>
</protein>
<organism evidence="2 3">
    <name type="scientific">Cirrhinus mrigala</name>
    <name type="common">Mrigala</name>
    <dbReference type="NCBI Taxonomy" id="683832"/>
    <lineage>
        <taxon>Eukaryota</taxon>
        <taxon>Metazoa</taxon>
        <taxon>Chordata</taxon>
        <taxon>Craniata</taxon>
        <taxon>Vertebrata</taxon>
        <taxon>Euteleostomi</taxon>
        <taxon>Actinopterygii</taxon>
        <taxon>Neopterygii</taxon>
        <taxon>Teleostei</taxon>
        <taxon>Ostariophysi</taxon>
        <taxon>Cypriniformes</taxon>
        <taxon>Cyprinidae</taxon>
        <taxon>Labeoninae</taxon>
        <taxon>Labeonini</taxon>
        <taxon>Cirrhinus</taxon>
    </lineage>
</organism>
<reference evidence="2 3" key="1">
    <citation type="submission" date="2024-05" db="EMBL/GenBank/DDBJ databases">
        <title>Genome sequencing and assembly of Indian major carp, Cirrhinus mrigala (Hamilton, 1822).</title>
        <authorList>
            <person name="Mohindra V."/>
            <person name="Chowdhury L.M."/>
            <person name="Lal K."/>
            <person name="Jena J.K."/>
        </authorList>
    </citation>
    <scope>NUCLEOTIDE SEQUENCE [LARGE SCALE GENOMIC DNA]</scope>
    <source>
        <strain evidence="2">CM1030</strain>
        <tissue evidence="2">Blood</tissue>
    </source>
</reference>
<dbReference type="Pfam" id="PF00041">
    <property type="entry name" value="fn3"/>
    <property type="match status" value="1"/>
</dbReference>
<dbReference type="PROSITE" id="PS50853">
    <property type="entry name" value="FN3"/>
    <property type="match status" value="1"/>
</dbReference>
<dbReference type="InterPro" id="IPR036116">
    <property type="entry name" value="FN3_sf"/>
</dbReference>
<keyword evidence="3" id="KW-1185">Reference proteome</keyword>
<dbReference type="SUPFAM" id="SSF49265">
    <property type="entry name" value="Fibronectin type III"/>
    <property type="match status" value="1"/>
</dbReference>
<proteinExistence type="predicted"/>
<comment type="caution">
    <text evidence="2">The sequence shown here is derived from an EMBL/GenBank/DDBJ whole genome shotgun (WGS) entry which is preliminary data.</text>
</comment>
<accession>A0ABD0PIY6</accession>
<dbReference type="Proteomes" id="UP001529510">
    <property type="component" value="Unassembled WGS sequence"/>
</dbReference>
<dbReference type="CDD" id="cd00063">
    <property type="entry name" value="FN3"/>
    <property type="match status" value="1"/>
</dbReference>
<evidence type="ECO:0000259" key="1">
    <source>
        <dbReference type="PROSITE" id="PS50853"/>
    </source>
</evidence>
<feature type="non-terminal residue" evidence="2">
    <location>
        <position position="1"/>
    </location>
</feature>
<name>A0ABD0PIY6_CIRMR</name>
<feature type="non-terminal residue" evidence="2">
    <location>
        <position position="58"/>
    </location>
</feature>
<dbReference type="Gene3D" id="2.60.40.10">
    <property type="entry name" value="Immunoglobulins"/>
    <property type="match status" value="1"/>
</dbReference>